<gene>
    <name evidence="3" type="primary">RIF</name>
    <name evidence="3" type="ORF">PRCDC_0038500</name>
</gene>
<name>A0A060RM54_PLARE</name>
<keyword evidence="1" id="KW-1133">Transmembrane helix</keyword>
<feature type="transmembrane region" description="Helical" evidence="1">
    <location>
        <begin position="324"/>
        <end position="349"/>
    </location>
</feature>
<dbReference type="EMBL" id="HG810495">
    <property type="protein sequence ID" value="CDO61750.1"/>
    <property type="molecule type" value="Genomic_DNA"/>
</dbReference>
<organism evidence="3 4">
    <name type="scientific">Plasmodium reichenowi</name>
    <dbReference type="NCBI Taxonomy" id="5854"/>
    <lineage>
        <taxon>Eukaryota</taxon>
        <taxon>Sar</taxon>
        <taxon>Alveolata</taxon>
        <taxon>Apicomplexa</taxon>
        <taxon>Aconoidasida</taxon>
        <taxon>Haemosporida</taxon>
        <taxon>Plasmodiidae</taxon>
        <taxon>Plasmodium</taxon>
        <taxon>Plasmodium (Laverania)</taxon>
    </lineage>
</organism>
<protein>
    <submittedName>
        <fullName evidence="3">Rifin</fullName>
    </submittedName>
</protein>
<evidence type="ECO:0000313" key="4">
    <source>
        <dbReference type="Proteomes" id="UP000027581"/>
    </source>
</evidence>
<evidence type="ECO:0000256" key="1">
    <source>
        <dbReference type="SAM" id="Phobius"/>
    </source>
</evidence>
<keyword evidence="1" id="KW-0812">Transmembrane</keyword>
<dbReference type="NCBIfam" id="TIGR01477">
    <property type="entry name" value="RIFIN"/>
    <property type="match status" value="1"/>
</dbReference>
<feature type="chain" id="PRO_5001591059" evidence="2">
    <location>
        <begin position="23"/>
        <end position="369"/>
    </location>
</feature>
<sequence>MKVHYINILLFALPLNILLLSSQENIQRNHKSIPEYTETTRLLCECELYTPANYDRDPEMKKVMDNFNKQTQQKFHEYDDRMVEKRKRCKDKWDKNIQKIILKDKLEKQMEEQLTTLETKIDTDDIPTCICEKSIADKVEKKFLLCGGMLSGGIAPSVGLFGAVAIGAWKNAAIIAAKESAEKFGAAQGAIAGVEAGIDVVIEELQTLTIYQVGSKSLGSIICPQNYTNFTMISKIISDRKAQLCSVSTARKANLPMCEQITNKLGTVGNNPLPDSLAIKAKVEGILTEAKTASDSKAAEVAASETAAAIKTKTGAIEAATPPYYTPIIASIIAIEVIVLIMVIIYLILRYRRKKKMKKKLQYIKLLEE</sequence>
<dbReference type="Proteomes" id="UP000027581">
    <property type="component" value="Unassembled WGS sequence"/>
</dbReference>
<dbReference type="InterPro" id="IPR006373">
    <property type="entry name" value="VSA_Rifin"/>
</dbReference>
<keyword evidence="2" id="KW-0732">Signal</keyword>
<dbReference type="PhylomeDB" id="A0A060RM54"/>
<reference evidence="3" key="1">
    <citation type="submission" date="2014-01" db="EMBL/GenBank/DDBJ databases">
        <authorList>
            <person name="Aslett M."/>
        </authorList>
    </citation>
    <scope>NUCLEOTIDE SEQUENCE</scope>
    <source>
        <strain evidence="3">CDC</strain>
    </source>
</reference>
<dbReference type="VEuPathDB" id="PlasmoDB:PRG01_0908400"/>
<dbReference type="AlphaFoldDB" id="A0A060RM54"/>
<evidence type="ECO:0000256" key="2">
    <source>
        <dbReference type="SAM" id="SignalP"/>
    </source>
</evidence>
<evidence type="ECO:0000313" key="3">
    <source>
        <dbReference type="EMBL" id="CDO61750.1"/>
    </source>
</evidence>
<proteinExistence type="predicted"/>
<keyword evidence="4" id="KW-1185">Reference proteome</keyword>
<reference evidence="3" key="2">
    <citation type="submission" date="2014-05" db="EMBL/GenBank/DDBJ databases">
        <title>The genome sequences of chimpanzee malaria parasites reveal the path to human adaptation.</title>
        <authorList>
            <person name="Otto T.D."/>
            <person name="Rayner J.C."/>
            <person name="Boehme U."/>
            <person name="Pain A."/>
            <person name="Spottiswoode N."/>
            <person name="Sanders M."/>
            <person name="Quail M."/>
            <person name="Ollomo B."/>
            <person name="Renaud F."/>
            <person name="Thomas A.W."/>
            <person name="Prugnolle F."/>
            <person name="Conway D.J."/>
            <person name="Newbold C."/>
            <person name="Berriman M."/>
        </authorList>
    </citation>
    <scope>NUCLEOTIDE SEQUENCE [LARGE SCALE GENOMIC DNA]</scope>
    <source>
        <strain evidence="3">CDC</strain>
    </source>
</reference>
<dbReference type="VEuPathDB" id="PlasmoDB:PRCDC_0038500"/>
<accession>A0A060RM54</accession>
<feature type="signal peptide" evidence="2">
    <location>
        <begin position="1"/>
        <end position="22"/>
    </location>
</feature>
<keyword evidence="1" id="KW-0472">Membrane</keyword>
<dbReference type="Pfam" id="PF02009">
    <property type="entry name" value="RIFIN"/>
    <property type="match status" value="1"/>
</dbReference>